<comment type="caution">
    <text evidence="3">The sequence shown here is derived from an EMBL/GenBank/DDBJ whole genome shotgun (WGS) entry which is preliminary data.</text>
</comment>
<dbReference type="Pfam" id="PF07885">
    <property type="entry name" value="Ion_trans_2"/>
    <property type="match status" value="1"/>
</dbReference>
<keyword evidence="1" id="KW-1133">Transmembrane helix</keyword>
<evidence type="ECO:0000313" key="3">
    <source>
        <dbReference type="EMBL" id="MEA5261072.1"/>
    </source>
</evidence>
<sequence>MSVSYRDFVIKSLVTIGLGLFIVLIDTYEFLKDSGTQWIIVGLAFLKIAFIVWQSSRMILEVTVKDAPFYRFLEFVIINVLLVTFSFAVDYFCLYHVNPECFSGVPEKLSIPETLFECLYFSVLNFTNFGYGEILPQIIPAKVLVMLEDLLSFFTIIIVLSDFVSLKESLLASDLLQNKLPKKKEGEEE</sequence>
<gene>
    <name evidence="3" type="ORF">VB264_24990</name>
</gene>
<accession>A0ABU5QVC2</accession>
<evidence type="ECO:0000256" key="1">
    <source>
        <dbReference type="SAM" id="Phobius"/>
    </source>
</evidence>
<dbReference type="Proteomes" id="UP001304671">
    <property type="component" value="Unassembled WGS sequence"/>
</dbReference>
<feature type="transmembrane region" description="Helical" evidence="1">
    <location>
        <begin position="109"/>
        <end position="131"/>
    </location>
</feature>
<protein>
    <submittedName>
        <fullName evidence="3">Ion channel</fullName>
    </submittedName>
</protein>
<feature type="domain" description="Potassium channel" evidence="2">
    <location>
        <begin position="94"/>
        <end position="165"/>
    </location>
</feature>
<feature type="transmembrane region" description="Helical" evidence="1">
    <location>
        <begin position="72"/>
        <end position="97"/>
    </location>
</feature>
<keyword evidence="1" id="KW-0472">Membrane</keyword>
<proteinExistence type="predicted"/>
<keyword evidence="1" id="KW-0812">Transmembrane</keyword>
<dbReference type="SUPFAM" id="SSF81324">
    <property type="entry name" value="Voltage-gated potassium channels"/>
    <property type="match status" value="1"/>
</dbReference>
<evidence type="ECO:0000313" key="4">
    <source>
        <dbReference type="Proteomes" id="UP001304671"/>
    </source>
</evidence>
<dbReference type="EMBL" id="JAYFUL010000105">
    <property type="protein sequence ID" value="MEA5261072.1"/>
    <property type="molecule type" value="Genomic_DNA"/>
</dbReference>
<feature type="transmembrane region" description="Helical" evidence="1">
    <location>
        <begin position="37"/>
        <end position="60"/>
    </location>
</feature>
<organism evidence="3 4">
    <name type="scientific">Arcicella aquatica</name>
    <dbReference type="NCBI Taxonomy" id="217141"/>
    <lineage>
        <taxon>Bacteria</taxon>
        <taxon>Pseudomonadati</taxon>
        <taxon>Bacteroidota</taxon>
        <taxon>Cytophagia</taxon>
        <taxon>Cytophagales</taxon>
        <taxon>Flectobacillaceae</taxon>
        <taxon>Arcicella</taxon>
    </lineage>
</organism>
<feature type="transmembrane region" description="Helical" evidence="1">
    <location>
        <begin position="143"/>
        <end position="166"/>
    </location>
</feature>
<dbReference type="RefSeq" id="WP_323254133.1">
    <property type="nucleotide sequence ID" value="NZ_JAYFUL010000105.1"/>
</dbReference>
<reference evidence="3 4" key="1">
    <citation type="submission" date="2023-12" db="EMBL/GenBank/DDBJ databases">
        <title>Novel species of the genus Arcicella isolated from rivers.</title>
        <authorList>
            <person name="Lu H."/>
        </authorList>
    </citation>
    <scope>NUCLEOTIDE SEQUENCE [LARGE SCALE GENOMIC DNA]</scope>
    <source>
        <strain evidence="3 4">LMG 21963</strain>
    </source>
</reference>
<evidence type="ECO:0000259" key="2">
    <source>
        <dbReference type="Pfam" id="PF07885"/>
    </source>
</evidence>
<keyword evidence="4" id="KW-1185">Reference proteome</keyword>
<feature type="transmembrane region" description="Helical" evidence="1">
    <location>
        <begin position="12"/>
        <end position="31"/>
    </location>
</feature>
<name>A0ABU5QVC2_9BACT</name>
<dbReference type="InterPro" id="IPR013099">
    <property type="entry name" value="K_chnl_dom"/>
</dbReference>
<dbReference type="Gene3D" id="1.10.287.70">
    <property type="match status" value="1"/>
</dbReference>